<reference evidence="12" key="1">
    <citation type="submission" date="2015-04" db="EMBL/GenBank/DDBJ databases">
        <title>The genome sequence of the plant pathogenic Rhizarian Plasmodiophora brassicae reveals insights in its biotrophic life cycle and the origin of chitin synthesis.</title>
        <authorList>
            <person name="Schwelm A."/>
            <person name="Fogelqvist J."/>
            <person name="Knaust A."/>
            <person name="Julke S."/>
            <person name="Lilja T."/>
            <person name="Dhandapani V."/>
            <person name="Bonilla-Rosso G."/>
            <person name="Karlsson M."/>
            <person name="Shevchenko A."/>
            <person name="Choi S.R."/>
            <person name="Kim H.G."/>
            <person name="Park J.Y."/>
            <person name="Lim Y.P."/>
            <person name="Ludwig-Muller J."/>
            <person name="Dixelius C."/>
        </authorList>
    </citation>
    <scope>NUCLEOTIDE SEQUENCE</scope>
    <source>
        <tissue evidence="12">Potato root galls</tissue>
    </source>
</reference>
<keyword evidence="9" id="KW-0325">Glycoprotein</keyword>
<evidence type="ECO:0000256" key="4">
    <source>
        <dbReference type="ARBA" id="ARBA00022502"/>
    </source>
</evidence>
<keyword evidence="11" id="KW-0732">Signal</keyword>
<evidence type="ECO:0000256" key="5">
    <source>
        <dbReference type="ARBA" id="ARBA00022692"/>
    </source>
</evidence>
<feature type="signal peptide" evidence="11">
    <location>
        <begin position="1"/>
        <end position="21"/>
    </location>
</feature>
<evidence type="ECO:0000256" key="1">
    <source>
        <dbReference type="ARBA" id="ARBA00004389"/>
    </source>
</evidence>
<keyword evidence="5 10" id="KW-0812">Transmembrane</keyword>
<evidence type="ECO:0000313" key="12">
    <source>
        <dbReference type="EMBL" id="CRZ10109.1"/>
    </source>
</evidence>
<keyword evidence="8 10" id="KW-0472">Membrane</keyword>
<dbReference type="Pfam" id="PF08320">
    <property type="entry name" value="PIG-X"/>
    <property type="match status" value="1"/>
</dbReference>
<evidence type="ECO:0000256" key="7">
    <source>
        <dbReference type="ARBA" id="ARBA00022989"/>
    </source>
</evidence>
<dbReference type="AlphaFoldDB" id="A0A0H5RMZ1"/>
<feature type="chain" id="PRO_5005223416" description="Dolichyl-diphosphooligosaccharide--protein glycosyltransferase subunit 1" evidence="11">
    <location>
        <begin position="22"/>
        <end position="550"/>
    </location>
</feature>
<keyword evidence="6" id="KW-0256">Endoplasmic reticulum</keyword>
<dbReference type="GO" id="GO:0006506">
    <property type="term" value="P:GPI anchor biosynthetic process"/>
    <property type="evidence" value="ECO:0007669"/>
    <property type="project" value="UniProtKB-UniPathway"/>
</dbReference>
<evidence type="ECO:0000256" key="2">
    <source>
        <dbReference type="ARBA" id="ARBA00004687"/>
    </source>
</evidence>
<dbReference type="PANTHER" id="PTHR28650:SF1">
    <property type="entry name" value="PHOSPHATIDYLINOSITOL-GLYCAN BIOSYNTHESIS CLASS X PROTEIN"/>
    <property type="match status" value="1"/>
</dbReference>
<proteinExistence type="inferred from homology"/>
<comment type="subcellular location">
    <subcellularLocation>
        <location evidence="1">Endoplasmic reticulum membrane</location>
        <topology evidence="1">Single-pass membrane protein</topology>
    </subcellularLocation>
</comment>
<comment type="pathway">
    <text evidence="2">Glycolipid biosynthesis; glycosylphosphatidylinositol-anchor biosynthesis.</text>
</comment>
<dbReference type="PANTHER" id="PTHR28650">
    <property type="entry name" value="PHOSPHATIDYLINOSITOL-GLYCAN BIOSYNTHESIS CLASS X PROTEIN"/>
    <property type="match status" value="1"/>
</dbReference>
<evidence type="ECO:0000256" key="8">
    <source>
        <dbReference type="ARBA" id="ARBA00023136"/>
    </source>
</evidence>
<accession>A0A0H5RMZ1</accession>
<name>A0A0H5RMZ1_9EUKA</name>
<dbReference type="InterPro" id="IPR040039">
    <property type="entry name" value="PIGX"/>
</dbReference>
<evidence type="ECO:0000256" key="3">
    <source>
        <dbReference type="ARBA" id="ARBA00010345"/>
    </source>
</evidence>
<evidence type="ECO:0000256" key="6">
    <source>
        <dbReference type="ARBA" id="ARBA00022824"/>
    </source>
</evidence>
<dbReference type="InterPro" id="IPR013233">
    <property type="entry name" value="PIG-X/PBN1"/>
</dbReference>
<evidence type="ECO:0000256" key="11">
    <source>
        <dbReference type="SAM" id="SignalP"/>
    </source>
</evidence>
<organism evidence="12">
    <name type="scientific">Spongospora subterranea</name>
    <dbReference type="NCBI Taxonomy" id="70186"/>
    <lineage>
        <taxon>Eukaryota</taxon>
        <taxon>Sar</taxon>
        <taxon>Rhizaria</taxon>
        <taxon>Endomyxa</taxon>
        <taxon>Phytomyxea</taxon>
        <taxon>Plasmodiophorida</taxon>
        <taxon>Plasmodiophoridae</taxon>
        <taxon>Spongospora</taxon>
    </lineage>
</organism>
<keyword evidence="7 10" id="KW-1133">Transmembrane helix</keyword>
<comment type="similarity">
    <text evidence="3">Belongs to the PIGX family.</text>
</comment>
<dbReference type="SMART" id="SM00780">
    <property type="entry name" value="PIG-X"/>
    <property type="match status" value="1"/>
</dbReference>
<dbReference type="GO" id="GO:0005789">
    <property type="term" value="C:endoplasmic reticulum membrane"/>
    <property type="evidence" value="ECO:0007669"/>
    <property type="project" value="UniProtKB-SubCell"/>
</dbReference>
<evidence type="ECO:0008006" key="13">
    <source>
        <dbReference type="Google" id="ProtNLM"/>
    </source>
</evidence>
<dbReference type="UniPathway" id="UPA00196"/>
<evidence type="ECO:0000256" key="10">
    <source>
        <dbReference type="SAM" id="Phobius"/>
    </source>
</evidence>
<feature type="transmembrane region" description="Helical" evidence="10">
    <location>
        <begin position="511"/>
        <end position="531"/>
    </location>
</feature>
<sequence length="550" mass="60693">IIRRANMIAFLLLVLVAGNIAQDLDNAPGINEDKVWFQIAFFPSNISDVDTSFEVLWPSNETISSNTQYAVHPPSDRPWAAQFTIAETLNDRPEVAAPSDILSLEFRQTRDPDSFIVVIELEEGGNVTAAANFVDYVVGAQGRLIDDLLHSSKAHKLASLPIDMIDFWRFDLRITPSSLEKITSKALVAYITDFDLLVFSFFGLQSGGKSPLSTWLNSHRNVWNHSDGYTPCPTTKYLRIVGQYGLFAEVVHHNPAKSSISPIEFTFNSTVPASEIEVILAHWAPDNQLNGRILHVGGGQRRTVNLSSPIWMDSGFITAASRSSAGNGFHRQLQTAIALPASKSESNCSIIIMEFLPAGAFVDPDEIKRLRRFSGINLHIVGEPINIESPTSMSTQNVVFFQIDNVPSVDEDGRSWFNISIPVNLRYQLPSSSASTVSVVFPPPSVFISYADEPESLACSRTGLIWPQPFMVEAHLLQCPGWHRLDLQFTDPARGDLVFSVPVGQMEHRSFVSFCTFASTIVAALVLLVIVMGKPIDLESSISTDSKKNQ</sequence>
<feature type="non-terminal residue" evidence="12">
    <location>
        <position position="1"/>
    </location>
</feature>
<keyword evidence="4" id="KW-0337">GPI-anchor biosynthesis</keyword>
<dbReference type="EMBL" id="HACM01009667">
    <property type="protein sequence ID" value="CRZ10109.1"/>
    <property type="molecule type" value="Transcribed_RNA"/>
</dbReference>
<protein>
    <recommendedName>
        <fullName evidence="13">Dolichyl-diphosphooligosaccharide--protein glycosyltransferase subunit 1</fullName>
    </recommendedName>
</protein>
<evidence type="ECO:0000256" key="9">
    <source>
        <dbReference type="ARBA" id="ARBA00023180"/>
    </source>
</evidence>